<evidence type="ECO:0000313" key="1">
    <source>
        <dbReference type="EMBL" id="CAF2808057.1"/>
    </source>
</evidence>
<keyword evidence="2" id="KW-1185">Reference proteome</keyword>
<proteinExistence type="predicted"/>
<dbReference type="AlphaFoldDB" id="A0A7R8H263"/>
<organism evidence="1 2">
    <name type="scientific">Lepeophtheirus salmonis</name>
    <name type="common">Salmon louse</name>
    <name type="synonym">Caligus salmonis</name>
    <dbReference type="NCBI Taxonomy" id="72036"/>
    <lineage>
        <taxon>Eukaryota</taxon>
        <taxon>Metazoa</taxon>
        <taxon>Ecdysozoa</taxon>
        <taxon>Arthropoda</taxon>
        <taxon>Crustacea</taxon>
        <taxon>Multicrustacea</taxon>
        <taxon>Hexanauplia</taxon>
        <taxon>Copepoda</taxon>
        <taxon>Siphonostomatoida</taxon>
        <taxon>Caligidae</taxon>
        <taxon>Lepeophtheirus</taxon>
    </lineage>
</organism>
<dbReference type="Proteomes" id="UP000675881">
    <property type="component" value="Chromosome 11"/>
</dbReference>
<gene>
    <name evidence="1" type="ORF">LSAA_3224</name>
</gene>
<protein>
    <submittedName>
        <fullName evidence="1">(salmon louse) hypothetical protein</fullName>
    </submittedName>
</protein>
<dbReference type="EMBL" id="HG994590">
    <property type="protein sequence ID" value="CAF2808057.1"/>
    <property type="molecule type" value="Genomic_DNA"/>
</dbReference>
<sequence length="140" mass="16788">MDSKNHFGRVIAERVFKGVRSIEPLNISEEVSIPDYRLVPRDEEEAFCKWESIRDYCKDLDAVRKPKYVEVPPLLRLYMQRSLAMKGESRTDNFRMPAYKVYTGEFADFRDFDMNELPYEEWNDMRLKHPAAIRIHKKEH</sequence>
<evidence type="ECO:0000313" key="2">
    <source>
        <dbReference type="Proteomes" id="UP000675881"/>
    </source>
</evidence>
<dbReference type="Pfam" id="PF16053">
    <property type="entry name" value="MRP-S34"/>
    <property type="match status" value="1"/>
</dbReference>
<name>A0A7R8H263_LEPSM</name>
<dbReference type="GO" id="GO:0005739">
    <property type="term" value="C:mitochondrion"/>
    <property type="evidence" value="ECO:0007669"/>
    <property type="project" value="InterPro"/>
</dbReference>
<dbReference type="GO" id="GO:0003735">
    <property type="term" value="F:structural constituent of ribosome"/>
    <property type="evidence" value="ECO:0007669"/>
    <property type="project" value="InterPro"/>
</dbReference>
<reference evidence="1" key="1">
    <citation type="submission" date="2021-02" db="EMBL/GenBank/DDBJ databases">
        <authorList>
            <person name="Bekaert M."/>
        </authorList>
    </citation>
    <scope>NUCLEOTIDE SEQUENCE</scope>
    <source>
        <strain evidence="1">IoA-00</strain>
    </source>
</reference>
<accession>A0A7R8H263</accession>
<dbReference type="InterPro" id="IPR032053">
    <property type="entry name" value="Ribosomal_mS34"/>
</dbReference>